<organism evidence="1 2">
    <name type="scientific">Fimbriiglobus ruber</name>
    <dbReference type="NCBI Taxonomy" id="1908690"/>
    <lineage>
        <taxon>Bacteria</taxon>
        <taxon>Pseudomonadati</taxon>
        <taxon>Planctomycetota</taxon>
        <taxon>Planctomycetia</taxon>
        <taxon>Gemmatales</taxon>
        <taxon>Gemmataceae</taxon>
        <taxon>Fimbriiglobus</taxon>
    </lineage>
</organism>
<keyword evidence="2" id="KW-1185">Reference proteome</keyword>
<proteinExistence type="predicted"/>
<sequence length="134" mass="13878">MSSGCIGTVISGVVEVPAAPVVVVPEMAAPVVVVKAVEPAKSAQLTVELPADAKLYVDGVLTKGTGATRQFHTPSLVAGESFFYDMKAEIEVNGRTEVEQKRVIVRAGDSLNEAFPKLIAAAASTRDPLASAAK</sequence>
<evidence type="ECO:0000313" key="2">
    <source>
        <dbReference type="Proteomes" id="UP000214646"/>
    </source>
</evidence>
<protein>
    <recommendedName>
        <fullName evidence="3">PEGA domain-containing protein</fullName>
    </recommendedName>
</protein>
<comment type="caution">
    <text evidence="1">The sequence shown here is derived from an EMBL/GenBank/DDBJ whole genome shotgun (WGS) entry which is preliminary data.</text>
</comment>
<dbReference type="AlphaFoldDB" id="A0A225DID3"/>
<dbReference type="EMBL" id="NIDE01000017">
    <property type="protein sequence ID" value="OWK36125.1"/>
    <property type="molecule type" value="Genomic_DNA"/>
</dbReference>
<dbReference type="Proteomes" id="UP000214646">
    <property type="component" value="Unassembled WGS sequence"/>
</dbReference>
<evidence type="ECO:0008006" key="3">
    <source>
        <dbReference type="Google" id="ProtNLM"/>
    </source>
</evidence>
<dbReference type="OrthoDB" id="290939at2"/>
<gene>
    <name evidence="1" type="ORF">FRUB_08688</name>
</gene>
<accession>A0A225DID3</accession>
<name>A0A225DID3_9BACT</name>
<evidence type="ECO:0000313" key="1">
    <source>
        <dbReference type="EMBL" id="OWK36125.1"/>
    </source>
</evidence>
<reference evidence="2" key="1">
    <citation type="submission" date="2017-06" db="EMBL/GenBank/DDBJ databases">
        <title>Genome analysis of Fimbriiglobus ruber SP5, the first member of the order Planctomycetales with confirmed chitinolytic capability.</title>
        <authorList>
            <person name="Ravin N.V."/>
            <person name="Rakitin A.L."/>
            <person name="Ivanova A.A."/>
            <person name="Beletsky A.V."/>
            <person name="Kulichevskaya I.S."/>
            <person name="Mardanov A.V."/>
            <person name="Dedysh S.N."/>
        </authorList>
    </citation>
    <scope>NUCLEOTIDE SEQUENCE [LARGE SCALE GENOMIC DNA]</scope>
    <source>
        <strain evidence="2">SP5</strain>
    </source>
</reference>
<dbReference type="InterPro" id="IPR017460">
    <property type="entry name" value="CHP03000_planctomycetes"/>
</dbReference>
<dbReference type="NCBIfam" id="TIGR03000">
    <property type="entry name" value="plancto_dom_1"/>
    <property type="match status" value="1"/>
</dbReference>